<keyword evidence="4" id="KW-1185">Reference proteome</keyword>
<gene>
    <name evidence="3" type="ORF">D7Z54_03645</name>
</gene>
<reference evidence="3 4" key="1">
    <citation type="submission" date="2018-10" db="EMBL/GenBank/DDBJ databases">
        <title>Draft genome sequence of Bacillus salarius IM0101, isolated from a hypersaline soil in Inner Mongolia, China.</title>
        <authorList>
            <person name="Yamprayoonswat W."/>
            <person name="Boonvisut S."/>
            <person name="Jumpathong W."/>
            <person name="Sittihan S."/>
            <person name="Ruangsuj P."/>
            <person name="Wanthongcharoen S."/>
            <person name="Thongpramul N."/>
            <person name="Pimmason S."/>
            <person name="Yu B."/>
            <person name="Yasawong M."/>
        </authorList>
    </citation>
    <scope>NUCLEOTIDE SEQUENCE [LARGE SCALE GENOMIC DNA]</scope>
    <source>
        <strain evidence="3 4">IM0101</strain>
    </source>
</reference>
<dbReference type="PROSITE" id="PS51898">
    <property type="entry name" value="TYR_RECOMBINASE"/>
    <property type="match status" value="1"/>
</dbReference>
<evidence type="ECO:0000256" key="1">
    <source>
        <dbReference type="ARBA" id="ARBA00023172"/>
    </source>
</evidence>
<organism evidence="3 4">
    <name type="scientific">Salibacterium salarium</name>
    <dbReference type="NCBI Taxonomy" id="284579"/>
    <lineage>
        <taxon>Bacteria</taxon>
        <taxon>Bacillati</taxon>
        <taxon>Bacillota</taxon>
        <taxon>Bacilli</taxon>
        <taxon>Bacillales</taxon>
        <taxon>Bacillaceae</taxon>
    </lineage>
</organism>
<dbReference type="OrthoDB" id="9788852at2"/>
<dbReference type="InterPro" id="IPR013762">
    <property type="entry name" value="Integrase-like_cat_sf"/>
</dbReference>
<evidence type="ECO:0000313" key="4">
    <source>
        <dbReference type="Proteomes" id="UP000275076"/>
    </source>
</evidence>
<dbReference type="GO" id="GO:0015074">
    <property type="term" value="P:DNA integration"/>
    <property type="evidence" value="ECO:0007669"/>
    <property type="project" value="InterPro"/>
</dbReference>
<dbReference type="PANTHER" id="PTHR30349:SF82">
    <property type="entry name" value="INTEGRASE_RECOMBINASE YOEC-RELATED"/>
    <property type="match status" value="1"/>
</dbReference>
<dbReference type="RefSeq" id="WP_125554491.1">
    <property type="nucleotide sequence ID" value="NZ_RBVX01000002.1"/>
</dbReference>
<dbReference type="AlphaFoldDB" id="A0A3R9WWC6"/>
<name>A0A3R9WWC6_9BACI</name>
<dbReference type="Gene3D" id="1.10.443.10">
    <property type="entry name" value="Intergrase catalytic core"/>
    <property type="match status" value="1"/>
</dbReference>
<evidence type="ECO:0000313" key="3">
    <source>
        <dbReference type="EMBL" id="RSL34932.1"/>
    </source>
</evidence>
<dbReference type="InterPro" id="IPR050090">
    <property type="entry name" value="Tyrosine_recombinase_XerCD"/>
</dbReference>
<dbReference type="InterPro" id="IPR011010">
    <property type="entry name" value="DNA_brk_join_enz"/>
</dbReference>
<dbReference type="GO" id="GO:0006310">
    <property type="term" value="P:DNA recombination"/>
    <property type="evidence" value="ECO:0007669"/>
    <property type="project" value="UniProtKB-KW"/>
</dbReference>
<comment type="caution">
    <text evidence="3">The sequence shown here is derived from an EMBL/GenBank/DDBJ whole genome shotgun (WGS) entry which is preliminary data.</text>
</comment>
<dbReference type="SUPFAM" id="SSF56349">
    <property type="entry name" value="DNA breaking-rejoining enzymes"/>
    <property type="match status" value="1"/>
</dbReference>
<dbReference type="InterPro" id="IPR002104">
    <property type="entry name" value="Integrase_catalytic"/>
</dbReference>
<feature type="domain" description="Tyr recombinase" evidence="2">
    <location>
        <begin position="1"/>
        <end position="179"/>
    </location>
</feature>
<dbReference type="Pfam" id="PF00589">
    <property type="entry name" value="Phage_integrase"/>
    <property type="match status" value="1"/>
</dbReference>
<dbReference type="PANTHER" id="PTHR30349">
    <property type="entry name" value="PHAGE INTEGRASE-RELATED"/>
    <property type="match status" value="1"/>
</dbReference>
<dbReference type="EMBL" id="RBVX01000002">
    <property type="protein sequence ID" value="RSL34932.1"/>
    <property type="molecule type" value="Genomic_DNA"/>
</dbReference>
<evidence type="ECO:0000259" key="2">
    <source>
        <dbReference type="PROSITE" id="PS51898"/>
    </source>
</evidence>
<dbReference type="GO" id="GO:0003677">
    <property type="term" value="F:DNA binding"/>
    <property type="evidence" value="ECO:0007669"/>
    <property type="project" value="InterPro"/>
</dbReference>
<sequence length="182" mass="20976">MEYVNPIKDIELIFQLKQTLKTHSSRNFLLFVIGINTGLRISELLVIRVKDVLTDGGEPLDFIQCDREDIALNRQVQSTLKWYFTKHTTLDPQAYLFQSSRGTTPISRQQAYRVMNNAAEKIGMTEKIGPHTLRKTFGYHAYKKGIAVSLIQKRFCHHSPGETLRYIGIDKNKLKPRLDVNL</sequence>
<dbReference type="Proteomes" id="UP000275076">
    <property type="component" value="Unassembled WGS sequence"/>
</dbReference>
<proteinExistence type="predicted"/>
<keyword evidence="1" id="KW-0233">DNA recombination</keyword>
<protein>
    <submittedName>
        <fullName evidence="3">Site-specific integrase</fullName>
    </submittedName>
</protein>
<accession>A0A3R9WWC6</accession>